<dbReference type="GO" id="GO:0046983">
    <property type="term" value="F:protein dimerization activity"/>
    <property type="evidence" value="ECO:0007669"/>
    <property type="project" value="InterPro"/>
</dbReference>
<dbReference type="InterPro" id="IPR016461">
    <property type="entry name" value="COMT-like"/>
</dbReference>
<organism evidence="7 8">
    <name type="scientific">Ziziphus jujuba</name>
    <name type="common">Chinese jujube</name>
    <name type="synonym">Ziziphus sativa</name>
    <dbReference type="NCBI Taxonomy" id="326968"/>
    <lineage>
        <taxon>Eukaryota</taxon>
        <taxon>Viridiplantae</taxon>
        <taxon>Streptophyta</taxon>
        <taxon>Embryophyta</taxon>
        <taxon>Tracheophyta</taxon>
        <taxon>Spermatophyta</taxon>
        <taxon>Magnoliopsida</taxon>
        <taxon>eudicotyledons</taxon>
        <taxon>Gunneridae</taxon>
        <taxon>Pentapetalae</taxon>
        <taxon>rosids</taxon>
        <taxon>fabids</taxon>
        <taxon>Rosales</taxon>
        <taxon>Rhamnaceae</taxon>
        <taxon>Paliureae</taxon>
        <taxon>Ziziphus</taxon>
    </lineage>
</organism>
<dbReference type="Proteomes" id="UP001652623">
    <property type="component" value="Chromosome 2"/>
</dbReference>
<dbReference type="Gene3D" id="1.10.10.10">
    <property type="entry name" value="Winged helix-like DNA-binding domain superfamily/Winged helix DNA-binding domain"/>
    <property type="match status" value="1"/>
</dbReference>
<reference evidence="7" key="1">
    <citation type="submission" date="2025-05" db="UniProtKB">
        <authorList>
            <consortium name="RefSeq"/>
        </authorList>
    </citation>
    <scope>NUCLEOTIDE SEQUENCE [LARGE SCALE GENOMIC DNA]</scope>
</reference>
<evidence type="ECO:0000256" key="2">
    <source>
        <dbReference type="ARBA" id="ARBA00022679"/>
    </source>
</evidence>
<evidence type="ECO:0000313" key="8">
    <source>
        <dbReference type="RefSeq" id="XP_015882882.2"/>
    </source>
</evidence>
<dbReference type="GO" id="GO:0032259">
    <property type="term" value="P:methylation"/>
    <property type="evidence" value="ECO:0007669"/>
    <property type="project" value="UniProtKB-KW"/>
</dbReference>
<keyword evidence="7" id="KW-1185">Reference proteome</keyword>
<feature type="domain" description="O-methyltransferase C-terminal" evidence="5">
    <location>
        <begin position="146"/>
        <end position="363"/>
    </location>
</feature>
<evidence type="ECO:0000259" key="5">
    <source>
        <dbReference type="Pfam" id="PF00891"/>
    </source>
</evidence>
<protein>
    <submittedName>
        <fullName evidence="8">Probable O-methyltransferase 3</fullName>
    </submittedName>
</protein>
<evidence type="ECO:0000259" key="6">
    <source>
        <dbReference type="Pfam" id="PF08100"/>
    </source>
</evidence>
<evidence type="ECO:0000256" key="3">
    <source>
        <dbReference type="ARBA" id="ARBA00022691"/>
    </source>
</evidence>
<dbReference type="PIRSF" id="PIRSF005739">
    <property type="entry name" value="O-mtase"/>
    <property type="match status" value="1"/>
</dbReference>
<evidence type="ECO:0000256" key="1">
    <source>
        <dbReference type="ARBA" id="ARBA00022603"/>
    </source>
</evidence>
<dbReference type="InterPro" id="IPR001077">
    <property type="entry name" value="COMT_C"/>
</dbReference>
<dbReference type="GO" id="GO:0008757">
    <property type="term" value="F:S-adenosylmethionine-dependent methyltransferase activity"/>
    <property type="evidence" value="ECO:0007669"/>
    <property type="project" value="UniProtKB-ARBA"/>
</dbReference>
<proteinExistence type="predicted"/>
<evidence type="ECO:0000313" key="7">
    <source>
        <dbReference type="Proteomes" id="UP001652623"/>
    </source>
</evidence>
<dbReference type="KEGG" id="zju:107418697"/>
<dbReference type="GO" id="GO:0009717">
    <property type="term" value="P:isoflavonoid biosynthetic process"/>
    <property type="evidence" value="ECO:0007669"/>
    <property type="project" value="UniProtKB-ARBA"/>
</dbReference>
<dbReference type="SUPFAM" id="SSF46785">
    <property type="entry name" value="Winged helix' DNA-binding domain"/>
    <property type="match status" value="1"/>
</dbReference>
<dbReference type="SUPFAM" id="SSF53335">
    <property type="entry name" value="S-adenosyl-L-methionine-dependent methyltransferases"/>
    <property type="match status" value="1"/>
</dbReference>
<keyword evidence="1" id="KW-0489">Methyltransferase</keyword>
<evidence type="ECO:0000256" key="4">
    <source>
        <dbReference type="PIRSR" id="PIRSR005739-1"/>
    </source>
</evidence>
<dbReference type="InterPro" id="IPR036390">
    <property type="entry name" value="WH_DNA-bd_sf"/>
</dbReference>
<dbReference type="PROSITE" id="PS51683">
    <property type="entry name" value="SAM_OMT_II"/>
    <property type="match status" value="1"/>
</dbReference>
<keyword evidence="3" id="KW-0949">S-adenosyl-L-methionine</keyword>
<reference evidence="8" key="2">
    <citation type="submission" date="2025-08" db="UniProtKB">
        <authorList>
            <consortium name="RefSeq"/>
        </authorList>
    </citation>
    <scope>IDENTIFICATION</scope>
    <source>
        <tissue evidence="8">Seedling</tissue>
    </source>
</reference>
<dbReference type="Pfam" id="PF08100">
    <property type="entry name" value="Dimerisation"/>
    <property type="match status" value="1"/>
</dbReference>
<dbReference type="AlphaFoldDB" id="A0A6P3ZTD9"/>
<feature type="active site" description="Proton acceptor" evidence="4">
    <location>
        <position position="278"/>
    </location>
</feature>
<dbReference type="RefSeq" id="XP_015882882.2">
    <property type="nucleotide sequence ID" value="XM_016027396.4"/>
</dbReference>
<feature type="domain" description="O-methyltransferase dimerisation" evidence="6">
    <location>
        <begin position="31"/>
        <end position="125"/>
    </location>
</feature>
<sequence length="381" mass="42213">MEKSGSSKHLVNPDDVINNGKELLEAQAHLWNHIFSFANSVSLYSATQLGIPDIIHSLGHGKPITLSQLISSLPINHTKAPGIFRLMRILVHSGFFGLQKLSTSASDHEEEGYVLTDYSRLLLKDNPLNSAPFLLAMIDPLLTHPWHSLTTWFNNDDATPFATSHGKSLWELGAIDPKFNRMFNDAMGSDAQLVMKVLLQDEYRGVFDGLESLVDLAGGTGTVAKAISEAFPQTECIVFDQPHVVAHLEGAKNLKYVGGNMFEGIPPADAVFMKWIMHDWNDEDGLKLLKRCKDAITSRKSLSSSAGNKKGKVIIVDMVLENQKQDKASTQTQLLFDVMMLGLLPGKERTEKEWAKLFADAGFTHYKITPLGLRSLIEVYP</sequence>
<dbReference type="InParanoid" id="A0A6P3ZTD9"/>
<dbReference type="GO" id="GO:0008171">
    <property type="term" value="F:O-methyltransferase activity"/>
    <property type="evidence" value="ECO:0007669"/>
    <property type="project" value="InterPro"/>
</dbReference>
<dbReference type="GeneID" id="107418697"/>
<dbReference type="Pfam" id="PF00891">
    <property type="entry name" value="Methyltransf_2"/>
    <property type="match status" value="1"/>
</dbReference>
<accession>A0A6P3ZTD9</accession>
<dbReference type="InterPro" id="IPR012967">
    <property type="entry name" value="COMT_dimerisation"/>
</dbReference>
<keyword evidence="2" id="KW-0808">Transferase</keyword>
<dbReference type="InterPro" id="IPR029063">
    <property type="entry name" value="SAM-dependent_MTases_sf"/>
</dbReference>
<dbReference type="Gene3D" id="3.40.50.150">
    <property type="entry name" value="Vaccinia Virus protein VP39"/>
    <property type="match status" value="1"/>
</dbReference>
<dbReference type="InterPro" id="IPR036388">
    <property type="entry name" value="WH-like_DNA-bd_sf"/>
</dbReference>
<dbReference type="PANTHER" id="PTHR11746">
    <property type="entry name" value="O-METHYLTRANSFERASE"/>
    <property type="match status" value="1"/>
</dbReference>
<gene>
    <name evidence="8" type="primary">LOC107418697</name>
</gene>
<name>A0A6P3ZTD9_ZIZJJ</name>